<evidence type="ECO:0000256" key="2">
    <source>
        <dbReference type="ARBA" id="ARBA00023015"/>
    </source>
</evidence>
<dbReference type="PANTHER" id="PTHR30126:SF6">
    <property type="entry name" value="HTH-TYPE TRANSCRIPTIONAL REGULATOR CYSB-RELATED"/>
    <property type="match status" value="1"/>
</dbReference>
<accession>A0AA49FM17</accession>
<keyword evidence="4" id="KW-0804">Transcription</keyword>
<evidence type="ECO:0000259" key="5">
    <source>
        <dbReference type="PROSITE" id="PS50931"/>
    </source>
</evidence>
<dbReference type="PROSITE" id="PS50931">
    <property type="entry name" value="HTH_LYSR"/>
    <property type="match status" value="1"/>
</dbReference>
<dbReference type="CDD" id="cd08413">
    <property type="entry name" value="PBP2_CysB_like"/>
    <property type="match status" value="1"/>
</dbReference>
<evidence type="ECO:0000256" key="3">
    <source>
        <dbReference type="ARBA" id="ARBA00023125"/>
    </source>
</evidence>
<dbReference type="InterPro" id="IPR036390">
    <property type="entry name" value="WH_DNA-bd_sf"/>
</dbReference>
<gene>
    <name evidence="6" type="ORF">OHM77_03530</name>
</gene>
<dbReference type="EMBL" id="CP107246">
    <property type="protein sequence ID" value="WIM06369.1"/>
    <property type="molecule type" value="Genomic_DNA"/>
</dbReference>
<dbReference type="InterPro" id="IPR036388">
    <property type="entry name" value="WH-like_DNA-bd_sf"/>
</dbReference>
<dbReference type="InterPro" id="IPR000847">
    <property type="entry name" value="LysR_HTH_N"/>
</dbReference>
<dbReference type="CDD" id="cd00090">
    <property type="entry name" value="HTH_ARSR"/>
    <property type="match status" value="1"/>
</dbReference>
<dbReference type="KEGG" id="npv:OHM77_03530"/>
<evidence type="ECO:0000313" key="6">
    <source>
        <dbReference type="EMBL" id="WIM06369.1"/>
    </source>
</evidence>
<proteinExistence type="inferred from homology"/>
<dbReference type="SUPFAM" id="SSF53850">
    <property type="entry name" value="Periplasmic binding protein-like II"/>
    <property type="match status" value="1"/>
</dbReference>
<evidence type="ECO:0000256" key="1">
    <source>
        <dbReference type="ARBA" id="ARBA00009437"/>
    </source>
</evidence>
<name>A0AA49FM17_9PROT</name>
<dbReference type="Pfam" id="PF00126">
    <property type="entry name" value="HTH_1"/>
    <property type="match status" value="1"/>
</dbReference>
<evidence type="ECO:0000256" key="4">
    <source>
        <dbReference type="ARBA" id="ARBA00023163"/>
    </source>
</evidence>
<dbReference type="InterPro" id="IPR011991">
    <property type="entry name" value="ArsR-like_HTH"/>
</dbReference>
<feature type="domain" description="HTH lysR-type" evidence="5">
    <location>
        <begin position="1"/>
        <end position="57"/>
    </location>
</feature>
<reference evidence="6" key="1">
    <citation type="journal article" date="2023" name="Nat. Microbiol.">
        <title>Enrichment and characterization of a nitric oxide-reducing microbial community in a continuous bioreactor.</title>
        <authorList>
            <person name="Garrido-Amador P."/>
            <person name="Stortenbeker N."/>
            <person name="Wessels H.J.C.T."/>
            <person name="Speth D.R."/>
            <person name="Garcia-Heredia I."/>
            <person name="Kartal B."/>
        </authorList>
    </citation>
    <scope>NUCLEOTIDE SEQUENCE</scope>
    <source>
        <strain evidence="6">MAG1</strain>
    </source>
</reference>
<dbReference type="Pfam" id="PF03466">
    <property type="entry name" value="LysR_substrate"/>
    <property type="match status" value="1"/>
</dbReference>
<keyword evidence="2" id="KW-0805">Transcription regulation</keyword>
<dbReference type="SUPFAM" id="SSF46785">
    <property type="entry name" value="Winged helix' DNA-binding domain"/>
    <property type="match status" value="1"/>
</dbReference>
<dbReference type="AlphaFoldDB" id="A0AA49FM17"/>
<dbReference type="GO" id="GO:0019344">
    <property type="term" value="P:cysteine biosynthetic process"/>
    <property type="evidence" value="ECO:0007669"/>
    <property type="project" value="TreeGrafter"/>
</dbReference>
<keyword evidence="3" id="KW-0238">DNA-binding</keyword>
<protein>
    <submittedName>
        <fullName evidence="6">CysB family HTH-type transcriptional regulator</fullName>
    </submittedName>
</protein>
<sequence length="313" mass="34542">MNLQQLRYIDEVARRGLNVSEAAAALFTSQPGVSKQIRLLEEELGVVIFERTGKRLTGITEPGRRMLETAGRILGELRNLKRIGEDYADGESGTLDIATTHTQARYALPPVVKRFMQAFPRVRLRLHQGNPEQVAEWTVRGEADLGIATEALDRRPQLLTLPCRPWSHLVIAPADHPILAEGTITLARLAREPLITYDPSFTGRTRIDAAFERAEIAPNVVLTAIDADVIKTYVSLGLGLGIIAEMAFDPTRDAGLAALPAGHLFGPNMTRLAIRRDAWLRRFDYAFIECFAPQLTRRMVETAIAGGGMDPGL</sequence>
<organism evidence="6">
    <name type="scientific">Candidatus Nitricoxidivorans perseverans</name>
    <dbReference type="NCBI Taxonomy" id="2975601"/>
    <lineage>
        <taxon>Bacteria</taxon>
        <taxon>Pseudomonadati</taxon>
        <taxon>Pseudomonadota</taxon>
        <taxon>Betaproteobacteria</taxon>
        <taxon>Nitrosomonadales</taxon>
        <taxon>Sterolibacteriaceae</taxon>
        <taxon>Candidatus Nitricoxidivorans</taxon>
    </lineage>
</organism>
<dbReference type="InterPro" id="IPR037423">
    <property type="entry name" value="CysB_PBP2"/>
</dbReference>
<dbReference type="GO" id="GO:0003700">
    <property type="term" value="F:DNA-binding transcription factor activity"/>
    <property type="evidence" value="ECO:0007669"/>
    <property type="project" value="InterPro"/>
</dbReference>
<comment type="similarity">
    <text evidence="1">Belongs to the LysR transcriptional regulatory family.</text>
</comment>
<dbReference type="InterPro" id="IPR005119">
    <property type="entry name" value="LysR_subst-bd"/>
</dbReference>
<dbReference type="Gene3D" id="3.40.190.10">
    <property type="entry name" value="Periplasmic binding protein-like II"/>
    <property type="match status" value="2"/>
</dbReference>
<dbReference type="GO" id="GO:0000976">
    <property type="term" value="F:transcription cis-regulatory region binding"/>
    <property type="evidence" value="ECO:0007669"/>
    <property type="project" value="TreeGrafter"/>
</dbReference>
<dbReference type="Proteomes" id="UP001234916">
    <property type="component" value="Chromosome"/>
</dbReference>
<dbReference type="NCBIfam" id="NF009327">
    <property type="entry name" value="PRK12684.1"/>
    <property type="match status" value="1"/>
</dbReference>
<dbReference type="PANTHER" id="PTHR30126">
    <property type="entry name" value="HTH-TYPE TRANSCRIPTIONAL REGULATOR"/>
    <property type="match status" value="1"/>
</dbReference>
<dbReference type="Gene3D" id="1.10.10.10">
    <property type="entry name" value="Winged helix-like DNA-binding domain superfamily/Winged helix DNA-binding domain"/>
    <property type="match status" value="1"/>
</dbReference>
<dbReference type="PRINTS" id="PR00039">
    <property type="entry name" value="HTHLYSR"/>
</dbReference>